<feature type="compositionally biased region" description="Polar residues" evidence="7">
    <location>
        <begin position="495"/>
        <end position="505"/>
    </location>
</feature>
<sequence length="1098" mass="123489">MDKSLQKFLPRDKLDEVLTEERVISTLRDEGGFSPQRQLDIAKQILNPIANTTSTQPHLQSRKEIFAILACIEKVQTIEDFIKEDIYDYHLPFSYVRNAYPPSHERRHVMMTSDLDREAQEVELFRTWRPYAAESFEDRQWRIHVPVFSSIREEDGKPTHYAFAHNAARPYISRREVGRGGFSAVDKVELHAGHIVSSDKAPQKTVFAIKRLETPSKLERKRHGRHGDLKPENILWFRDFNSSEKGYSLGTLKISDFGLTKFHGTHSRSRINTEGLGGSPTYRAPEYDVHNEVSQSYDIWSLACVLLEFATWYLEGWEEVENFSKLRKDEDRNPVMGEDTFFNHIQTSSTISAKAKRSVAYEVQSLYEHANGSDFTIELLQLIENGLLRMRPDLRKKCCEIYQHFKKFFDDCCQYPDYCLKRVKTPPSRKNTELSLLGPVEIHRPFPSPKMRFDDGFHTRRGSGSQPGSPSPLRNSCGFEERLVEEPGQLELGEVTSSSVAQIDSQENDTREPRGLTEEDSYFPPMNDSNTTQTSVEHTATSIITRQANDQEQDGQRLTVPHEQSGETSSQTESNLDVEYNQPQKAQGGVASHDEIVQPEHVDDKSWLKHFHAVKQHPRAFWWAAFAAFQVLLVSYENQASGIVIGIPQFRKDFGSAHAGNYVLDAGWQASFSAAPVATQVIGALGSGQLADVIGRKRTIMVALVISLAAIAMEIAATTNEMFFAGKLVNGIAVGTLKAVSTTYIGDVIPTALRGLLTCLIGLSYTIGPFIVALIVQGTGSLTNRWAYRSVFISQYGVIAVSVSLVWFMPESPWWLALKGRDEDALQSLRRLGHVQGREDVALADIKTTMALIQQETEGVTYLECFRKSNLRRTMISIAPLLIQALVGSLFTASYSTYYAQLAGFSTAMSFRLQITQQVLSMVGNVVSWFLIDRIGRRSLMLWGTASLCVSLWIMAGLAVDGKPVSLKGAVSIILVYSFLYNVSIGAAAFTILAETSTSRLRMKTVSIGLACQSSVNLAWSFALPYLFNPDHLNLGGKVGFIFGGTSILCWIYLWFCQTETRGRSYAELDEMFMKKVPARKFNEYQTETENIRVKEES</sequence>
<keyword evidence="3" id="KW-0813">Transport</keyword>
<feature type="compositionally biased region" description="Low complexity" evidence="7">
    <location>
        <begin position="462"/>
        <end position="472"/>
    </location>
</feature>
<feature type="transmembrane region" description="Helical" evidence="8">
    <location>
        <begin position="788"/>
        <end position="809"/>
    </location>
</feature>
<feature type="compositionally biased region" description="Polar residues" evidence="7">
    <location>
        <begin position="527"/>
        <end position="550"/>
    </location>
</feature>
<feature type="transmembrane region" description="Helical" evidence="8">
    <location>
        <begin position="1039"/>
        <end position="1056"/>
    </location>
</feature>
<keyword evidence="4 8" id="KW-0812">Transmembrane</keyword>
<feature type="transmembrane region" description="Helical" evidence="8">
    <location>
        <begin position="752"/>
        <end position="776"/>
    </location>
</feature>
<feature type="transmembrane region" description="Helical" evidence="8">
    <location>
        <begin position="699"/>
        <end position="717"/>
    </location>
</feature>
<feature type="transmembrane region" description="Helical" evidence="8">
    <location>
        <begin position="939"/>
        <end position="960"/>
    </location>
</feature>
<evidence type="ECO:0000256" key="8">
    <source>
        <dbReference type="SAM" id="Phobius"/>
    </source>
</evidence>
<dbReference type="GO" id="GO:0004672">
    <property type="term" value="F:protein kinase activity"/>
    <property type="evidence" value="ECO:0007669"/>
    <property type="project" value="InterPro"/>
</dbReference>
<feature type="transmembrane region" description="Helical" evidence="8">
    <location>
        <begin position="972"/>
        <end position="994"/>
    </location>
</feature>
<dbReference type="InterPro" id="IPR005829">
    <property type="entry name" value="Sugar_transporter_CS"/>
</dbReference>
<protein>
    <submittedName>
        <fullName evidence="11">General substrate transporter</fullName>
    </submittedName>
</protein>
<dbReference type="SUPFAM" id="SSF103473">
    <property type="entry name" value="MFS general substrate transporter"/>
    <property type="match status" value="1"/>
</dbReference>
<dbReference type="OrthoDB" id="6612291at2759"/>
<dbReference type="EMBL" id="JAADJG010000048">
    <property type="protein sequence ID" value="KAF4456657.1"/>
    <property type="molecule type" value="Genomic_DNA"/>
</dbReference>
<dbReference type="NCBIfam" id="TIGR00879">
    <property type="entry name" value="SP"/>
    <property type="match status" value="1"/>
</dbReference>
<dbReference type="GO" id="GO:0005351">
    <property type="term" value="F:carbohydrate:proton symporter activity"/>
    <property type="evidence" value="ECO:0007669"/>
    <property type="project" value="TreeGrafter"/>
</dbReference>
<evidence type="ECO:0000256" key="3">
    <source>
        <dbReference type="ARBA" id="ARBA00022448"/>
    </source>
</evidence>
<dbReference type="InterPro" id="IPR003663">
    <property type="entry name" value="Sugar/inositol_transpt"/>
</dbReference>
<evidence type="ECO:0000256" key="7">
    <source>
        <dbReference type="SAM" id="MobiDB-lite"/>
    </source>
</evidence>
<dbReference type="PANTHER" id="PTHR48022">
    <property type="entry name" value="PLASTIDIC GLUCOSE TRANSPORTER 4"/>
    <property type="match status" value="1"/>
</dbReference>
<dbReference type="Pfam" id="PF00069">
    <property type="entry name" value="Pkinase"/>
    <property type="match status" value="1"/>
</dbReference>
<feature type="transmembrane region" description="Helical" evidence="8">
    <location>
        <begin position="876"/>
        <end position="895"/>
    </location>
</feature>
<reference evidence="11" key="1">
    <citation type="submission" date="2020-01" db="EMBL/GenBank/DDBJ databases">
        <title>Identification and distribution of gene clusters putatively required for synthesis of sphingolipid metabolism inhibitors in phylogenetically diverse species of the filamentous fungus Fusarium.</title>
        <authorList>
            <person name="Kim H.-S."/>
            <person name="Busman M."/>
            <person name="Brown D.W."/>
            <person name="Divon H."/>
            <person name="Uhlig S."/>
            <person name="Proctor R.H."/>
        </authorList>
    </citation>
    <scope>NUCLEOTIDE SEQUENCE</scope>
    <source>
        <strain evidence="11">NRRL 53441</strain>
    </source>
</reference>
<proteinExistence type="inferred from homology"/>
<dbReference type="FunFam" id="1.20.1250.20:FF:000078">
    <property type="entry name" value="MFS maltose transporter, putative"/>
    <property type="match status" value="1"/>
</dbReference>
<accession>A0A8H4KUX2</accession>
<comment type="caution">
    <text evidence="11">The sequence shown here is derived from an EMBL/GenBank/DDBJ whole genome shotgun (WGS) entry which is preliminary data.</text>
</comment>
<keyword evidence="5 8" id="KW-1133">Transmembrane helix</keyword>
<feature type="transmembrane region" description="Helical" evidence="8">
    <location>
        <begin position="915"/>
        <end position="932"/>
    </location>
</feature>
<dbReference type="PROSITE" id="PS50850">
    <property type="entry name" value="MFS"/>
    <property type="match status" value="1"/>
</dbReference>
<dbReference type="AlphaFoldDB" id="A0A8H4KUX2"/>
<dbReference type="InterPro" id="IPR011009">
    <property type="entry name" value="Kinase-like_dom_sf"/>
</dbReference>
<feature type="compositionally biased region" description="Basic and acidic residues" evidence="7">
    <location>
        <begin position="508"/>
        <end position="517"/>
    </location>
</feature>
<dbReference type="SUPFAM" id="SSF56112">
    <property type="entry name" value="Protein kinase-like (PK-like)"/>
    <property type="match status" value="1"/>
</dbReference>
<evidence type="ECO:0000256" key="5">
    <source>
        <dbReference type="ARBA" id="ARBA00022989"/>
    </source>
</evidence>
<feature type="domain" description="Protein kinase" evidence="9">
    <location>
        <begin position="1"/>
        <end position="409"/>
    </location>
</feature>
<evidence type="ECO:0000256" key="4">
    <source>
        <dbReference type="ARBA" id="ARBA00022692"/>
    </source>
</evidence>
<name>A0A8H4KUX2_9HYPO</name>
<dbReference type="InterPro" id="IPR050360">
    <property type="entry name" value="MFS_Sugar_Transporters"/>
</dbReference>
<evidence type="ECO:0000256" key="6">
    <source>
        <dbReference type="ARBA" id="ARBA00023136"/>
    </source>
</evidence>
<comment type="subcellular location">
    <subcellularLocation>
        <location evidence="1">Membrane</location>
        <topology evidence="1">Multi-pass membrane protein</topology>
    </subcellularLocation>
</comment>
<gene>
    <name evidence="11" type="ORF">F53441_1213</name>
</gene>
<dbReference type="InterPro" id="IPR020846">
    <property type="entry name" value="MFS_dom"/>
</dbReference>
<dbReference type="Pfam" id="PF00083">
    <property type="entry name" value="Sugar_tr"/>
    <property type="match status" value="1"/>
</dbReference>
<keyword evidence="12" id="KW-1185">Reference proteome</keyword>
<evidence type="ECO:0000313" key="11">
    <source>
        <dbReference type="EMBL" id="KAF4456657.1"/>
    </source>
</evidence>
<comment type="similarity">
    <text evidence="2">Belongs to the major facilitator superfamily. Sugar transporter (TC 2.A.1.1) family.</text>
</comment>
<evidence type="ECO:0000256" key="1">
    <source>
        <dbReference type="ARBA" id="ARBA00004141"/>
    </source>
</evidence>
<evidence type="ECO:0000256" key="2">
    <source>
        <dbReference type="ARBA" id="ARBA00010992"/>
    </source>
</evidence>
<feature type="domain" description="Major facilitator superfamily (MFS) profile" evidence="10">
    <location>
        <begin position="623"/>
        <end position="1062"/>
    </location>
</feature>
<feature type="region of interest" description="Disordered" evidence="7">
    <location>
        <begin position="445"/>
        <end position="576"/>
    </location>
</feature>
<dbReference type="Gene3D" id="1.10.510.10">
    <property type="entry name" value="Transferase(Phosphotransferase) domain 1"/>
    <property type="match status" value="1"/>
</dbReference>
<evidence type="ECO:0000259" key="10">
    <source>
        <dbReference type="PROSITE" id="PS50850"/>
    </source>
</evidence>
<dbReference type="PROSITE" id="PS00216">
    <property type="entry name" value="SUGAR_TRANSPORT_1"/>
    <property type="match status" value="1"/>
</dbReference>
<dbReference type="PROSITE" id="PS50011">
    <property type="entry name" value="PROTEIN_KINASE_DOM"/>
    <property type="match status" value="1"/>
</dbReference>
<dbReference type="SMART" id="SM00220">
    <property type="entry name" value="S_TKc"/>
    <property type="match status" value="1"/>
</dbReference>
<feature type="transmembrane region" description="Helical" evidence="8">
    <location>
        <begin position="1006"/>
        <end position="1027"/>
    </location>
</feature>
<dbReference type="InterPro" id="IPR005828">
    <property type="entry name" value="MFS_sugar_transport-like"/>
</dbReference>
<dbReference type="InterPro" id="IPR036259">
    <property type="entry name" value="MFS_trans_sf"/>
</dbReference>
<evidence type="ECO:0000259" key="9">
    <source>
        <dbReference type="PROSITE" id="PS50011"/>
    </source>
</evidence>
<dbReference type="PANTHER" id="PTHR48022:SF22">
    <property type="entry name" value="MAJOR FACILITATOR SUPERFAMILY (MFS) PROFILE DOMAIN-CONTAINING PROTEIN"/>
    <property type="match status" value="1"/>
</dbReference>
<organism evidence="11 12">
    <name type="scientific">Fusarium austroafricanum</name>
    <dbReference type="NCBI Taxonomy" id="2364996"/>
    <lineage>
        <taxon>Eukaryota</taxon>
        <taxon>Fungi</taxon>
        <taxon>Dikarya</taxon>
        <taxon>Ascomycota</taxon>
        <taxon>Pezizomycotina</taxon>
        <taxon>Sordariomycetes</taxon>
        <taxon>Hypocreomycetidae</taxon>
        <taxon>Hypocreales</taxon>
        <taxon>Nectriaceae</taxon>
        <taxon>Fusarium</taxon>
        <taxon>Fusarium concolor species complex</taxon>
    </lineage>
</organism>
<dbReference type="GO" id="GO:0005524">
    <property type="term" value="F:ATP binding"/>
    <property type="evidence" value="ECO:0007669"/>
    <property type="project" value="InterPro"/>
</dbReference>
<evidence type="ECO:0000313" key="12">
    <source>
        <dbReference type="Proteomes" id="UP000605986"/>
    </source>
</evidence>
<dbReference type="GO" id="GO:0016020">
    <property type="term" value="C:membrane"/>
    <property type="evidence" value="ECO:0007669"/>
    <property type="project" value="UniProtKB-SubCell"/>
</dbReference>
<dbReference type="InterPro" id="IPR000719">
    <property type="entry name" value="Prot_kinase_dom"/>
</dbReference>
<dbReference type="Proteomes" id="UP000605986">
    <property type="component" value="Unassembled WGS sequence"/>
</dbReference>
<dbReference type="Gene3D" id="1.20.1250.20">
    <property type="entry name" value="MFS general substrate transporter like domains"/>
    <property type="match status" value="1"/>
</dbReference>
<keyword evidence="6 8" id="KW-0472">Membrane</keyword>